<dbReference type="EMBL" id="JARAOO010000008">
    <property type="protein sequence ID" value="KAJ7959816.1"/>
    <property type="molecule type" value="Genomic_DNA"/>
</dbReference>
<evidence type="ECO:0000313" key="2">
    <source>
        <dbReference type="Proteomes" id="UP001163823"/>
    </source>
</evidence>
<evidence type="ECO:0000313" key="1">
    <source>
        <dbReference type="EMBL" id="KAJ7959816.1"/>
    </source>
</evidence>
<dbReference type="KEGG" id="qsa:O6P43_020345"/>
<reference evidence="1" key="1">
    <citation type="journal article" date="2023" name="Science">
        <title>Elucidation of the pathway for biosynthesis of saponin adjuvants from the soapbark tree.</title>
        <authorList>
            <person name="Reed J."/>
            <person name="Orme A."/>
            <person name="El-Demerdash A."/>
            <person name="Owen C."/>
            <person name="Martin L.B.B."/>
            <person name="Misra R.C."/>
            <person name="Kikuchi S."/>
            <person name="Rejzek M."/>
            <person name="Martin A.C."/>
            <person name="Harkess A."/>
            <person name="Leebens-Mack J."/>
            <person name="Louveau T."/>
            <person name="Stephenson M.J."/>
            <person name="Osbourn A."/>
        </authorList>
    </citation>
    <scope>NUCLEOTIDE SEQUENCE</scope>
    <source>
        <strain evidence="1">S10</strain>
    </source>
</reference>
<keyword evidence="2" id="KW-1185">Reference proteome</keyword>
<organism evidence="1 2">
    <name type="scientific">Quillaja saponaria</name>
    <name type="common">Soap bark tree</name>
    <dbReference type="NCBI Taxonomy" id="32244"/>
    <lineage>
        <taxon>Eukaryota</taxon>
        <taxon>Viridiplantae</taxon>
        <taxon>Streptophyta</taxon>
        <taxon>Embryophyta</taxon>
        <taxon>Tracheophyta</taxon>
        <taxon>Spermatophyta</taxon>
        <taxon>Magnoliopsida</taxon>
        <taxon>eudicotyledons</taxon>
        <taxon>Gunneridae</taxon>
        <taxon>Pentapetalae</taxon>
        <taxon>rosids</taxon>
        <taxon>fabids</taxon>
        <taxon>Fabales</taxon>
        <taxon>Quillajaceae</taxon>
        <taxon>Quillaja</taxon>
    </lineage>
</organism>
<protein>
    <submittedName>
        <fullName evidence="1">Uncharacterized protein</fullName>
    </submittedName>
</protein>
<comment type="caution">
    <text evidence="1">The sequence shown here is derived from an EMBL/GenBank/DDBJ whole genome shotgun (WGS) entry which is preliminary data.</text>
</comment>
<name>A0AAD7PL60_QUISA</name>
<dbReference type="AlphaFoldDB" id="A0AAD7PL60"/>
<proteinExistence type="predicted"/>
<accession>A0AAD7PL60</accession>
<gene>
    <name evidence="1" type="ORF">O6P43_020345</name>
</gene>
<dbReference type="Proteomes" id="UP001163823">
    <property type="component" value="Chromosome 8"/>
</dbReference>
<sequence>MKFGSSLIRLIRPTGEFLEPTISPLLSVRDTNFSRAIRSTSRGSELKGKPKVIYVICVQFKEVSVAQMQLY</sequence>